<gene>
    <name evidence="2" type="ORF">pclt_cds_1129</name>
</gene>
<evidence type="ECO:0000256" key="1">
    <source>
        <dbReference type="SAM" id="MobiDB-lite"/>
    </source>
</evidence>
<reference evidence="2" key="1">
    <citation type="journal article" date="2019" name="Front. Microbiol.">
        <title>Pandoravirus Celtis Illustrates the Microevolution Processes at Work in the Giant Pandoraviridae Genomes.</title>
        <authorList>
            <person name="Legendre M."/>
            <person name="Alempic J.M."/>
            <person name="Philippe N."/>
            <person name="Lartigue A."/>
            <person name="Jeudy S."/>
            <person name="Poirot O."/>
            <person name="Ta N.T."/>
            <person name="Nin S."/>
            <person name="Coute Y."/>
            <person name="Abergel C."/>
            <person name="Claverie J.M."/>
        </authorList>
    </citation>
    <scope>NUCLEOTIDE SEQUENCE</scope>
</reference>
<sequence length="115" mass="13056">MERTRTYWHMTSESRGVGQGLETRTIVSCERIEAGEFECTYETETETADPLHRRPGRQVSREKAKWRMHTGTDSGFPTPEEVKTRLSAWEAATRHSCMGPTHTGPRGHVGPLPKM</sequence>
<organism evidence="2 3">
    <name type="scientific">Pandoravirus celtis</name>
    <dbReference type="NCBI Taxonomy" id="2568002"/>
    <lineage>
        <taxon>Viruses</taxon>
        <taxon>Pandoravirus</taxon>
    </lineage>
</organism>
<feature type="region of interest" description="Disordered" evidence="1">
    <location>
        <begin position="42"/>
        <end position="82"/>
    </location>
</feature>
<protein>
    <submittedName>
        <fullName evidence="2">Uncharacterized protein</fullName>
    </submittedName>
</protein>
<accession>A0A4D6EIP7</accession>
<dbReference type="Proteomes" id="UP001237152">
    <property type="component" value="Segment"/>
</dbReference>
<dbReference type="EMBL" id="MK174290">
    <property type="protein sequence ID" value="QBZ81711.1"/>
    <property type="molecule type" value="Genomic_DNA"/>
</dbReference>
<evidence type="ECO:0000313" key="2">
    <source>
        <dbReference type="EMBL" id="QBZ81711.1"/>
    </source>
</evidence>
<feature type="region of interest" description="Disordered" evidence="1">
    <location>
        <begin position="94"/>
        <end position="115"/>
    </location>
</feature>
<proteinExistence type="predicted"/>
<name>A0A4D6EIP7_9VIRU</name>
<evidence type="ECO:0000313" key="3">
    <source>
        <dbReference type="Proteomes" id="UP001237152"/>
    </source>
</evidence>